<comment type="caution">
    <text evidence="5">The sequence shown here is derived from an EMBL/GenBank/DDBJ whole genome shotgun (WGS) entry which is preliminary data.</text>
</comment>
<dbReference type="PANTHER" id="PTHR30632">
    <property type="entry name" value="MOLYBDATE-BINDING PERIPLASMIC PROTEIN"/>
    <property type="match status" value="1"/>
</dbReference>
<evidence type="ECO:0000256" key="4">
    <source>
        <dbReference type="PIRSR" id="PIRSR004846-1"/>
    </source>
</evidence>
<keyword evidence="2 4" id="KW-0479">Metal-binding</keyword>
<keyword evidence="4" id="KW-0500">Molybdenum</keyword>
<dbReference type="PIRSF" id="PIRSF004846">
    <property type="entry name" value="ModA"/>
    <property type="match status" value="1"/>
</dbReference>
<dbReference type="InterPro" id="IPR044084">
    <property type="entry name" value="AvModA-like_subst-bd"/>
</dbReference>
<accession>A0A5B2UEY5</accession>
<dbReference type="InterPro" id="IPR050682">
    <property type="entry name" value="ModA/WtpA"/>
</dbReference>
<keyword evidence="3" id="KW-0732">Signal</keyword>
<proteinExistence type="inferred from homology"/>
<dbReference type="PANTHER" id="PTHR30632:SF14">
    <property type="entry name" value="TUNGSTATE_MOLYBDATE_CHROMATE-BINDING PROTEIN MODA"/>
    <property type="match status" value="1"/>
</dbReference>
<comment type="similarity">
    <text evidence="1">Belongs to the bacterial solute-binding protein ModA family.</text>
</comment>
<sequence length="251" mass="27677">MSIVIFSCKKGQSDNKDYNGNSVISVAAAANLRDVLEELKEAYIKENSGRKVEISFASSGLLVQQILNGAPFDLFLSADTSFPEKLKMNNKTFGNSSVYTYGRTALWSSDLDVSEGLKVVLNPKVKKIAIANPKLAPYGKNAVEALKKSGLYTIIEHKIVWAENINQAAQFATSGNADVAFVALSNVMGKEMTGKGKFYELSDNESSPIPQSGIILKGKKTTEAQLFFDFIRSEKSKRIWKKYGYQSEIKF</sequence>
<organism evidence="5 6">
    <name type="scientific">Chryseobacterium sediminis</name>
    <dbReference type="NCBI Taxonomy" id="1679494"/>
    <lineage>
        <taxon>Bacteria</taxon>
        <taxon>Pseudomonadati</taxon>
        <taxon>Bacteroidota</taxon>
        <taxon>Flavobacteriia</taxon>
        <taxon>Flavobacteriales</taxon>
        <taxon>Weeksellaceae</taxon>
        <taxon>Chryseobacterium group</taxon>
        <taxon>Chryseobacterium</taxon>
    </lineage>
</organism>
<dbReference type="AlphaFoldDB" id="A0A5B2UEY5"/>
<feature type="binding site" evidence="4">
    <location>
        <position position="59"/>
    </location>
    <ligand>
        <name>molybdate</name>
        <dbReference type="ChEBI" id="CHEBI:36264"/>
    </ligand>
</feature>
<dbReference type="GO" id="GO:0015689">
    <property type="term" value="P:molybdate ion transport"/>
    <property type="evidence" value="ECO:0007669"/>
    <property type="project" value="InterPro"/>
</dbReference>
<evidence type="ECO:0000313" key="5">
    <source>
        <dbReference type="EMBL" id="KAA2224948.1"/>
    </source>
</evidence>
<feature type="binding site" evidence="4">
    <location>
        <position position="165"/>
    </location>
    <ligand>
        <name>molybdate</name>
        <dbReference type="ChEBI" id="CHEBI:36264"/>
    </ligand>
</feature>
<evidence type="ECO:0000256" key="3">
    <source>
        <dbReference type="ARBA" id="ARBA00022729"/>
    </source>
</evidence>
<dbReference type="CDD" id="cd13539">
    <property type="entry name" value="PBP2_AvModA"/>
    <property type="match status" value="1"/>
</dbReference>
<gene>
    <name evidence="5" type="primary">modA</name>
    <name evidence="5" type="ORF">FW780_06450</name>
</gene>
<evidence type="ECO:0000256" key="1">
    <source>
        <dbReference type="ARBA" id="ARBA00009175"/>
    </source>
</evidence>
<dbReference type="NCBIfam" id="TIGR01256">
    <property type="entry name" value="modA"/>
    <property type="match status" value="1"/>
</dbReference>
<protein>
    <submittedName>
        <fullName evidence="5">Molybdate ABC transporter substrate-binding protein</fullName>
    </submittedName>
</protein>
<evidence type="ECO:0000313" key="6">
    <source>
        <dbReference type="Proteomes" id="UP000323082"/>
    </source>
</evidence>
<dbReference type="Proteomes" id="UP000323082">
    <property type="component" value="Unassembled WGS sequence"/>
</dbReference>
<dbReference type="InterPro" id="IPR005950">
    <property type="entry name" value="ModA"/>
</dbReference>
<dbReference type="EMBL" id="VUNZ01000001">
    <property type="protein sequence ID" value="KAA2224948.1"/>
    <property type="molecule type" value="Genomic_DNA"/>
</dbReference>
<name>A0A5B2UEY5_9FLAO</name>
<dbReference type="OrthoDB" id="9785015at2"/>
<dbReference type="SUPFAM" id="SSF53850">
    <property type="entry name" value="Periplasmic binding protein-like II"/>
    <property type="match status" value="1"/>
</dbReference>
<evidence type="ECO:0000256" key="2">
    <source>
        <dbReference type="ARBA" id="ARBA00022723"/>
    </source>
</evidence>
<dbReference type="GO" id="GO:0046872">
    <property type="term" value="F:metal ion binding"/>
    <property type="evidence" value="ECO:0007669"/>
    <property type="project" value="UniProtKB-KW"/>
</dbReference>
<dbReference type="Pfam" id="PF13531">
    <property type="entry name" value="SBP_bac_11"/>
    <property type="match status" value="1"/>
</dbReference>
<reference evidence="5 6" key="1">
    <citation type="journal article" date="2015" name="Int. J. Syst. Evol. Microbiol.">
        <title>Chryseobacterium sediminis sp. nov., isolated from a river sediment.</title>
        <authorList>
            <person name="Kampfer P."/>
            <person name="Busse H.J."/>
            <person name="McInroy J.A."/>
            <person name="Glaeser S.P."/>
        </authorList>
    </citation>
    <scope>NUCLEOTIDE SEQUENCE [LARGE SCALE GENOMIC DNA]</scope>
    <source>
        <strain evidence="5 6">IMT-174</strain>
    </source>
</reference>
<dbReference type="Gene3D" id="3.40.190.10">
    <property type="entry name" value="Periplasmic binding protein-like II"/>
    <property type="match status" value="2"/>
</dbReference>
<dbReference type="GO" id="GO:0030973">
    <property type="term" value="F:molybdate ion binding"/>
    <property type="evidence" value="ECO:0007669"/>
    <property type="project" value="InterPro"/>
</dbReference>